<keyword evidence="3" id="KW-1185">Reference proteome</keyword>
<name>A0A3S5BV22_9PLAT</name>
<gene>
    <name evidence="2" type="ORF">PXEA_LOCUS13159</name>
</gene>
<reference evidence="2" key="1">
    <citation type="submission" date="2018-11" db="EMBL/GenBank/DDBJ databases">
        <authorList>
            <consortium name="Pathogen Informatics"/>
        </authorList>
    </citation>
    <scope>NUCLEOTIDE SEQUENCE</scope>
</reference>
<organism evidence="2 3">
    <name type="scientific">Protopolystoma xenopodis</name>
    <dbReference type="NCBI Taxonomy" id="117903"/>
    <lineage>
        <taxon>Eukaryota</taxon>
        <taxon>Metazoa</taxon>
        <taxon>Spiralia</taxon>
        <taxon>Lophotrochozoa</taxon>
        <taxon>Platyhelminthes</taxon>
        <taxon>Monogenea</taxon>
        <taxon>Polyopisthocotylea</taxon>
        <taxon>Polystomatidea</taxon>
        <taxon>Polystomatidae</taxon>
        <taxon>Protopolystoma</taxon>
    </lineage>
</organism>
<dbReference type="Proteomes" id="UP000784294">
    <property type="component" value="Unassembled WGS sequence"/>
</dbReference>
<accession>A0A3S5BV22</accession>
<evidence type="ECO:0000313" key="3">
    <source>
        <dbReference type="Proteomes" id="UP000784294"/>
    </source>
</evidence>
<feature type="region of interest" description="Disordered" evidence="1">
    <location>
        <begin position="1"/>
        <end position="28"/>
    </location>
</feature>
<evidence type="ECO:0000256" key="1">
    <source>
        <dbReference type="SAM" id="MobiDB-lite"/>
    </source>
</evidence>
<sequence>MDQLVPRQSNLEVQRAVPHVSETDDSSATLDRQWRSVEYRLKQSDNDLNRMRRFCQAMQRQVDLGLRYKADVDRLTLESRVMQVSYFQIV</sequence>
<evidence type="ECO:0000313" key="2">
    <source>
        <dbReference type="EMBL" id="VEL19719.1"/>
    </source>
</evidence>
<proteinExistence type="predicted"/>
<feature type="compositionally biased region" description="Polar residues" evidence="1">
    <location>
        <begin position="1"/>
        <end position="12"/>
    </location>
</feature>
<dbReference type="AlphaFoldDB" id="A0A3S5BV22"/>
<comment type="caution">
    <text evidence="2">The sequence shown here is derived from an EMBL/GenBank/DDBJ whole genome shotgun (WGS) entry which is preliminary data.</text>
</comment>
<protein>
    <submittedName>
        <fullName evidence="2">Uncharacterized protein</fullName>
    </submittedName>
</protein>
<dbReference type="EMBL" id="CAAALY010042920">
    <property type="protein sequence ID" value="VEL19719.1"/>
    <property type="molecule type" value="Genomic_DNA"/>
</dbReference>